<feature type="domain" description="RRM" evidence="3">
    <location>
        <begin position="24"/>
        <end position="101"/>
    </location>
</feature>
<dbReference type="Pfam" id="PF00076">
    <property type="entry name" value="RRM_1"/>
    <property type="match status" value="1"/>
</dbReference>
<dbReference type="SUPFAM" id="SSF54928">
    <property type="entry name" value="RNA-binding domain, RBD"/>
    <property type="match status" value="1"/>
</dbReference>
<evidence type="ECO:0000313" key="4">
    <source>
        <dbReference type="EMBL" id="AAD30604.1"/>
    </source>
</evidence>
<dbReference type="ExpressionAtlas" id="Q9SYP9">
    <property type="expression patterns" value="baseline and differential"/>
</dbReference>
<dbReference type="InterPro" id="IPR035979">
    <property type="entry name" value="RBD_domain_sf"/>
</dbReference>
<dbReference type="PANTHER" id="PTHR11176:SF26">
    <property type="entry name" value="RNA-BINDING (RRM_RBD_RNP MOTIFS) FAMILY PROTEIN"/>
    <property type="match status" value="1"/>
</dbReference>
<keyword evidence="1 2" id="KW-0694">RNA-binding</keyword>
<dbReference type="CDD" id="cd12384">
    <property type="entry name" value="RRM_RBM24_RBM38_like"/>
    <property type="match status" value="1"/>
</dbReference>
<protein>
    <submittedName>
        <fullName evidence="4">F9H16.14 protein</fullName>
    </submittedName>
</protein>
<dbReference type="InterPro" id="IPR012677">
    <property type="entry name" value="Nucleotide-bd_a/b_plait_sf"/>
</dbReference>
<dbReference type="PANTHER" id="PTHR11176">
    <property type="entry name" value="BOULE-RELATED"/>
    <property type="match status" value="1"/>
</dbReference>
<sequence length="288" mass="31706">MAYHSIPSSGFHYLNSPFGDTTFTKVFVGGLAWETQSETLRRHFDQYGDILEAVVITDKNTGRSKGYGFVTFRDPEAARRACVDPTPIIDGRRANCNLASLGRSRPPMQYAVIPHAPGQSYFRRVRPPSPYVGSVQSPRGLHFGSHPYHQPPTYNYQQGVVYPYGVFSQNFTHLSLILAVLFGVLSGLHHMDLTTFNSPGYQYGQLSHTIPGAHGYTAGQGYSHPGSHVLQLGATSPMSAIQSPYPSPSAPTHQRIAEKGRSPGQMLLWQASCLSLAHYLFSHSRGIK</sequence>
<organism evidence="4">
    <name type="scientific">Arabidopsis thaliana</name>
    <name type="common">Mouse-ear cress</name>
    <dbReference type="NCBI Taxonomy" id="3702"/>
    <lineage>
        <taxon>Eukaryota</taxon>
        <taxon>Viridiplantae</taxon>
        <taxon>Streptophyta</taxon>
        <taxon>Embryophyta</taxon>
        <taxon>Tracheophyta</taxon>
        <taxon>Spermatophyta</taxon>
        <taxon>Magnoliopsida</taxon>
        <taxon>eudicotyledons</taxon>
        <taxon>Gunneridae</taxon>
        <taxon>Pentapetalae</taxon>
        <taxon>rosids</taxon>
        <taxon>malvids</taxon>
        <taxon>Brassicales</taxon>
        <taxon>Brassicaceae</taxon>
        <taxon>Camelineae</taxon>
        <taxon>Arabidopsis</taxon>
    </lineage>
</organism>
<evidence type="ECO:0000256" key="2">
    <source>
        <dbReference type="PROSITE-ProRule" id="PRU00176"/>
    </source>
</evidence>
<dbReference type="Gene3D" id="3.30.70.330">
    <property type="match status" value="1"/>
</dbReference>
<accession>Q9SYP9</accession>
<dbReference type="FunFam" id="3.30.70.330:FF:000250">
    <property type="entry name" value="RNA-binding (RRM/RBD/RNP motifs) family protein"/>
    <property type="match status" value="1"/>
</dbReference>
<dbReference type="PROSITE" id="PS50102">
    <property type="entry name" value="RRM"/>
    <property type="match status" value="1"/>
</dbReference>
<gene>
    <name evidence="4" type="primary">F9H16.14</name>
</gene>
<dbReference type="EMBL" id="AC007369">
    <property type="protein sequence ID" value="AAD30604.1"/>
    <property type="molecule type" value="Genomic_DNA"/>
</dbReference>
<reference evidence="4" key="1">
    <citation type="submission" date="1999-05" db="EMBL/GenBank/DDBJ databases">
        <authorList>
            <person name="Federspiel N.A."/>
            <person name="Palm C.J."/>
            <person name="Conway A.B."/>
            <person name="Conn L."/>
            <person name="Hansen N.F."/>
            <person name="Altafi H."/>
            <person name="Araujo R."/>
            <person name="Huizar L."/>
            <person name="Rowley D."/>
            <person name="Buehler E."/>
            <person name="Dunn P."/>
            <person name="Gonzalez A."/>
            <person name="Kremenetskaia I."/>
            <person name="Kim C."/>
            <person name="Lenz C."/>
            <person name="Li J."/>
            <person name="Liu S."/>
            <person name="Luros S."/>
            <person name="Schwartz J."/>
            <person name="Shinn P."/>
            <person name="Toriumi M."/>
            <person name="Vysotskaia V.S."/>
            <person name="Walker M."/>
            <person name="Yu G."/>
            <person name="Ecker J."/>
            <person name="Theologis A."/>
            <person name="Davis R.W."/>
        </authorList>
    </citation>
    <scope>NUCLEOTIDE SEQUENCE</scope>
</reference>
<dbReference type="AlphaFoldDB" id="Q9SYP9"/>
<evidence type="ECO:0000256" key="1">
    <source>
        <dbReference type="ARBA" id="ARBA00022884"/>
    </source>
</evidence>
<name>Q9SYP9_ARATH</name>
<dbReference type="GO" id="GO:0003723">
    <property type="term" value="F:RNA binding"/>
    <property type="evidence" value="ECO:0007669"/>
    <property type="project" value="UniProtKB-UniRule"/>
</dbReference>
<dbReference type="InterPro" id="IPR000504">
    <property type="entry name" value="RRM_dom"/>
</dbReference>
<evidence type="ECO:0000259" key="3">
    <source>
        <dbReference type="PROSITE" id="PS50102"/>
    </source>
</evidence>
<dbReference type="PIR" id="D86341">
    <property type="entry name" value="D86341"/>
</dbReference>
<reference key="2">
    <citation type="journal article" date="2000" name="Nature">
        <title>Sequence and analysis of chromosome 1 of the plant Arabidopsis thaliana.</title>
        <authorList>
            <person name="Theologis A."/>
            <person name="Ecker J.R."/>
            <person name="Palm C.J."/>
            <person name="Federspiel N.A."/>
            <person name="Kaul S."/>
            <person name="White O."/>
            <person name="Alonso J."/>
            <person name="Altafi H."/>
            <person name="Araujo R."/>
            <person name="Bowman C.L."/>
            <person name="Brooks S.Y."/>
            <person name="Buehler E."/>
            <person name="Chan A."/>
            <person name="Chao Q."/>
            <person name="Chen H."/>
            <person name="Cheuk R.F."/>
            <person name="Chin C.W."/>
            <person name="Chung M.K."/>
            <person name="Conn L."/>
            <person name="Conway A.B."/>
            <person name="Conway A.R."/>
            <person name="Creasy T.H."/>
            <person name="Dewar K."/>
            <person name="Dunn P."/>
            <person name="Etgu P."/>
            <person name="Feldblyum T.V."/>
            <person name="Feng J."/>
            <person name="Fong B."/>
            <person name="Fujii C.Y."/>
            <person name="Gill J.E."/>
            <person name="Goldsmith A.D."/>
            <person name="Haas B."/>
            <person name="Hansen N.F."/>
            <person name="Hughes B."/>
            <person name="Huizar L."/>
            <person name="Hunter J.L."/>
            <person name="Jenkins J."/>
            <person name="Johnson-Hopson C."/>
            <person name="Khan S."/>
            <person name="Khaykin E."/>
            <person name="Kim C.J."/>
            <person name="Koo H.L."/>
            <person name="Kremenetskaia I."/>
            <person name="Kurtz D.B."/>
            <person name="Kwan A."/>
            <person name="Lam B."/>
            <person name="Langin-Hooper S."/>
            <person name="Lee A."/>
            <person name="Lee J.M."/>
            <person name="Lenz C.A."/>
            <person name="Li J.H."/>
            <person name="Li Y."/>
            <person name="Lin X."/>
            <person name="Liu S.X."/>
            <person name="Liu Z.A."/>
            <person name="Luros J.S."/>
            <person name="Maiti R."/>
            <person name="Marziali A."/>
            <person name="Militscher J."/>
            <person name="Miranda M."/>
            <person name="Nguyen M."/>
            <person name="Nierman W.C."/>
            <person name="Osborne B.I."/>
            <person name="Pai G."/>
            <person name="Peterson J."/>
            <person name="Pham P.K."/>
            <person name="Rizzo M."/>
            <person name="Rooney T."/>
            <person name="Rowley D."/>
            <person name="Sakano H."/>
            <person name="Salzberg S.L."/>
            <person name="Schwartz J.R."/>
            <person name="Shinn P."/>
            <person name="Southwick A.M."/>
            <person name="Sun H."/>
            <person name="Tallon L.J."/>
            <person name="Tambunga G."/>
            <person name="Toriumi M.J."/>
            <person name="Town C.D."/>
            <person name="Utterback T."/>
            <person name="Van Aken S."/>
            <person name="Vaysberg M."/>
            <person name="Vysotskaia V.S."/>
            <person name="Walker M."/>
            <person name="Wu D."/>
            <person name="Yu G."/>
            <person name="Fraser C.M."/>
            <person name="Venter J.C."/>
            <person name="Davis R.W."/>
        </authorList>
    </citation>
    <scope>NUCLEOTIDE SEQUENCE [LARGE SCALE GENOMIC DNA]</scope>
    <source>
        <strain>cv. Columbia</strain>
    </source>
</reference>
<proteinExistence type="predicted"/>
<dbReference type="SMART" id="SM00360">
    <property type="entry name" value="RRM"/>
    <property type="match status" value="1"/>
</dbReference>